<dbReference type="AlphaFoldDB" id="A0AAE4MGT4"/>
<accession>A0AAE4MGT4</accession>
<dbReference type="Pfam" id="PF01497">
    <property type="entry name" value="Peripla_BP_2"/>
    <property type="match status" value="1"/>
</dbReference>
<feature type="domain" description="Fe/B12 periplasmic-binding" evidence="1">
    <location>
        <begin position="53"/>
        <end position="337"/>
    </location>
</feature>
<dbReference type="PROSITE" id="PS51257">
    <property type="entry name" value="PROKAR_LIPOPROTEIN"/>
    <property type="match status" value="1"/>
</dbReference>
<reference evidence="2 3" key="1">
    <citation type="submission" date="2023-06" db="EMBL/GenBank/DDBJ databases">
        <title>Genome sequence of Methancorpusculaceae sp. Cs1.</title>
        <authorList>
            <person name="Protasov E."/>
            <person name="Platt K."/>
            <person name="Poehlein A."/>
            <person name="Daniel R."/>
            <person name="Brune A."/>
        </authorList>
    </citation>
    <scope>NUCLEOTIDE SEQUENCE [LARGE SCALE GENOMIC DNA]</scope>
    <source>
        <strain evidence="2 3">Cs1</strain>
    </source>
</reference>
<dbReference type="PANTHER" id="PTHR30535:SF34">
    <property type="entry name" value="MOLYBDATE-BINDING PROTEIN MOLA"/>
    <property type="match status" value="1"/>
</dbReference>
<evidence type="ECO:0000313" key="2">
    <source>
        <dbReference type="EMBL" id="MDV0443203.1"/>
    </source>
</evidence>
<comment type="caution">
    <text evidence="2">The sequence shown here is derived from an EMBL/GenBank/DDBJ whole genome shotgun (WGS) entry which is preliminary data.</text>
</comment>
<organism evidence="2 3">
    <name type="scientific">Methanorbis rubei</name>
    <dbReference type="NCBI Taxonomy" id="3028300"/>
    <lineage>
        <taxon>Archaea</taxon>
        <taxon>Methanobacteriati</taxon>
        <taxon>Methanobacteriota</taxon>
        <taxon>Stenosarchaea group</taxon>
        <taxon>Methanomicrobia</taxon>
        <taxon>Methanomicrobiales</taxon>
        <taxon>Methanocorpusculaceae</taxon>
        <taxon>Methanorbis</taxon>
    </lineage>
</organism>
<dbReference type="Gene3D" id="3.40.50.1980">
    <property type="entry name" value="Nitrogenase molybdenum iron protein domain"/>
    <property type="match status" value="2"/>
</dbReference>
<sequence length="380" mass="40497">MQMKHLFFFLVLVAILAVCFSAGCISNPDNSDATVTVTDAAGREVVIPADPQRIAVSGSGSTRLVAYLGALDRVVAVDSQDGKTTSSTDLRPYGLANPGLRTLPVLGTVKGQVDPELLLAASPDLILKSSSGADLAGEADELTAKTGIPVVLYSQYDPGTKPEEFATNLRLLGKVLGKEQRAEDILDYFAEIEGDLNNRTKDVSDAEKPLLYVGGVAYSGSHGFYSTQPNYLPFRYLHAVNAAAGTDTGVGTTENAKIAKEQILAWDPDIVFVDLATLTAAGGGSIVELSTDPSYNSMKAVRSGEVYAVLPHTSMGANYETILADAYYIGKVLYPDRFADIDPAVKADEIYEFVVGAPVYSQLNANVRNLSFTKLEIPLL</sequence>
<dbReference type="PANTHER" id="PTHR30535">
    <property type="entry name" value="VITAMIN B12-BINDING PROTEIN"/>
    <property type="match status" value="1"/>
</dbReference>
<name>A0AAE4MGT4_9EURY</name>
<dbReference type="Proteomes" id="UP001283212">
    <property type="component" value="Unassembled WGS sequence"/>
</dbReference>
<dbReference type="SUPFAM" id="SSF53807">
    <property type="entry name" value="Helical backbone' metal receptor"/>
    <property type="match status" value="1"/>
</dbReference>
<keyword evidence="3" id="KW-1185">Reference proteome</keyword>
<dbReference type="EMBL" id="JAWDKB010000002">
    <property type="protein sequence ID" value="MDV0443203.1"/>
    <property type="molecule type" value="Genomic_DNA"/>
</dbReference>
<protein>
    <recommendedName>
        <fullName evidence="1">Fe/B12 periplasmic-binding domain-containing protein</fullName>
    </recommendedName>
</protein>
<dbReference type="InterPro" id="IPR050902">
    <property type="entry name" value="ABC_Transporter_SBP"/>
</dbReference>
<dbReference type="PROSITE" id="PS50983">
    <property type="entry name" value="FE_B12_PBP"/>
    <property type="match status" value="1"/>
</dbReference>
<evidence type="ECO:0000259" key="1">
    <source>
        <dbReference type="PROSITE" id="PS50983"/>
    </source>
</evidence>
<evidence type="ECO:0000313" key="3">
    <source>
        <dbReference type="Proteomes" id="UP001283212"/>
    </source>
</evidence>
<gene>
    <name evidence="2" type="ORF">McpCs1_05710</name>
</gene>
<dbReference type="InterPro" id="IPR002491">
    <property type="entry name" value="ABC_transptr_periplasmic_BD"/>
</dbReference>
<dbReference type="CDD" id="cd01147">
    <property type="entry name" value="HemV-2"/>
    <property type="match status" value="1"/>
</dbReference>
<proteinExistence type="predicted"/>